<dbReference type="InterPro" id="IPR038674">
    <property type="entry name" value="CzcE_sf"/>
</dbReference>
<feature type="chain" id="PRO_5046717589" evidence="1">
    <location>
        <begin position="24"/>
        <end position="109"/>
    </location>
</feature>
<keyword evidence="1" id="KW-0732">Signal</keyword>
<dbReference type="Gene3D" id="2.60.40.2280">
    <property type="entry name" value="Heavy-metal resistance protein CzcE"/>
    <property type="match status" value="1"/>
</dbReference>
<dbReference type="EMBL" id="JAADJT010000003">
    <property type="protein sequence ID" value="NGZ84186.1"/>
    <property type="molecule type" value="Genomic_DNA"/>
</dbReference>
<sequence length="109" mass="11473">MFNIIRTAIVAAAIATTAGGAFAASNTKEFGMAANADSADRHVVIQPGAKWVNVNDGDTVEFNVEGKSFTWHFDTLHGESAFELSKIAPQGVDAGKVTVYVGANPLYRG</sequence>
<proteinExistence type="predicted"/>
<accession>A0ABX0FI03</accession>
<evidence type="ECO:0000256" key="1">
    <source>
        <dbReference type="SAM" id="SignalP"/>
    </source>
</evidence>
<dbReference type="Proteomes" id="UP000666369">
    <property type="component" value="Unassembled WGS sequence"/>
</dbReference>
<organism evidence="2 3">
    <name type="scientific">Duganella aceris</name>
    <dbReference type="NCBI Taxonomy" id="2703883"/>
    <lineage>
        <taxon>Bacteria</taxon>
        <taxon>Pseudomonadati</taxon>
        <taxon>Pseudomonadota</taxon>
        <taxon>Betaproteobacteria</taxon>
        <taxon>Burkholderiales</taxon>
        <taxon>Oxalobacteraceae</taxon>
        <taxon>Telluria group</taxon>
        <taxon>Duganella</taxon>
    </lineage>
</organism>
<dbReference type="Pfam" id="PF16986">
    <property type="entry name" value="CzcE"/>
    <property type="match status" value="1"/>
</dbReference>
<name>A0ABX0FI03_9BURK</name>
<keyword evidence="3" id="KW-1185">Reference proteome</keyword>
<dbReference type="RefSeq" id="WP_166100806.1">
    <property type="nucleotide sequence ID" value="NZ_JAADJT010000003.1"/>
</dbReference>
<gene>
    <name evidence="2" type="ORF">GW587_07955</name>
</gene>
<evidence type="ECO:0000313" key="2">
    <source>
        <dbReference type="EMBL" id="NGZ84186.1"/>
    </source>
</evidence>
<protein>
    <submittedName>
        <fullName evidence="2">CzcE family metal-binding protein</fullName>
    </submittedName>
</protein>
<evidence type="ECO:0000313" key="3">
    <source>
        <dbReference type="Proteomes" id="UP000666369"/>
    </source>
</evidence>
<reference evidence="3" key="1">
    <citation type="submission" date="2023-07" db="EMBL/GenBank/DDBJ databases">
        <title>Duganella aceri sp. nov., isolated from tree sap.</title>
        <authorList>
            <person name="Kim I.S."/>
        </authorList>
    </citation>
    <scope>NUCLEOTIDE SEQUENCE [LARGE SCALE GENOMIC DNA]</scope>
    <source>
        <strain evidence="3">SAP-35</strain>
    </source>
</reference>
<comment type="caution">
    <text evidence="2">The sequence shown here is derived from an EMBL/GenBank/DDBJ whole genome shotgun (WGS) entry which is preliminary data.</text>
</comment>
<feature type="signal peptide" evidence="1">
    <location>
        <begin position="1"/>
        <end position="23"/>
    </location>
</feature>
<dbReference type="InterPro" id="IPR031560">
    <property type="entry name" value="CzcE"/>
</dbReference>